<evidence type="ECO:0000259" key="8">
    <source>
        <dbReference type="Pfam" id="PF06429"/>
    </source>
</evidence>
<evidence type="ECO:0000256" key="5">
    <source>
        <dbReference type="ARBA" id="ARBA00025933"/>
    </source>
</evidence>
<dbReference type="RefSeq" id="WP_243066238.1">
    <property type="nucleotide sequence ID" value="NZ_JAIVFK010000014.1"/>
</dbReference>
<sequence>MSIDPLASSLHIAGSGLETQSARLRVVAENIANARSTGSFAGADPYARKTITFEDELDRAGGDTLVAVKTIGVDKTPFRIEHMPGNPAADAEGDVKMPNVDLLFEMADMREANRSYEANLQVVKQTRQMISDTIDLMRS</sequence>
<name>A0ABS9Z3G5_9HYPH</name>
<feature type="domain" description="Flagellar basal body rod protein N-terminal" evidence="7">
    <location>
        <begin position="11"/>
        <end position="34"/>
    </location>
</feature>
<dbReference type="PROSITE" id="PS00588">
    <property type="entry name" value="FLAGELLA_BB_ROD"/>
    <property type="match status" value="1"/>
</dbReference>
<comment type="similarity">
    <text evidence="2">Belongs to the flagella basal body rod proteins family.</text>
</comment>
<comment type="caution">
    <text evidence="9">The sequence shown here is derived from an EMBL/GenBank/DDBJ whole genome shotgun (WGS) entry which is preliminary data.</text>
</comment>
<dbReference type="InterPro" id="IPR010930">
    <property type="entry name" value="Flg_bb/hook_C_dom"/>
</dbReference>
<keyword evidence="9" id="KW-0969">Cilium</keyword>
<dbReference type="PANTHER" id="PTHR30435">
    <property type="entry name" value="FLAGELLAR PROTEIN"/>
    <property type="match status" value="1"/>
</dbReference>
<keyword evidence="9" id="KW-0282">Flagellum</keyword>
<dbReference type="Pfam" id="PF00460">
    <property type="entry name" value="Flg_bb_rod"/>
    <property type="match status" value="1"/>
</dbReference>
<evidence type="ECO:0000256" key="3">
    <source>
        <dbReference type="ARBA" id="ARBA00017941"/>
    </source>
</evidence>
<protein>
    <recommendedName>
        <fullName evidence="3 6">Flagellar basal-body rod protein FlgC</fullName>
    </recommendedName>
</protein>
<evidence type="ECO:0000259" key="7">
    <source>
        <dbReference type="Pfam" id="PF00460"/>
    </source>
</evidence>
<dbReference type="NCBIfam" id="TIGR01395">
    <property type="entry name" value="FlgC"/>
    <property type="match status" value="1"/>
</dbReference>
<accession>A0ABS9Z3G5</accession>
<dbReference type="InterPro" id="IPR006299">
    <property type="entry name" value="FlgC"/>
</dbReference>
<evidence type="ECO:0000256" key="2">
    <source>
        <dbReference type="ARBA" id="ARBA00009677"/>
    </source>
</evidence>
<reference evidence="9" key="1">
    <citation type="journal article" date="2022" name="ISME J.">
        <title>Identification of active gaseous-alkane degraders at natural gas seeps.</title>
        <authorList>
            <person name="Farhan Ul Haque M."/>
            <person name="Hernandez M."/>
            <person name="Crombie A.T."/>
            <person name="Murrell J.C."/>
        </authorList>
    </citation>
    <scope>NUCLEOTIDE SEQUENCE</scope>
    <source>
        <strain evidence="9">PC2</strain>
    </source>
</reference>
<proteinExistence type="inferred from homology"/>
<keyword evidence="4 6" id="KW-0975">Bacterial flagellum</keyword>
<organism evidence="9 10">
    <name type="scientific">Candidatus Rhodoblastus alkanivorans</name>
    <dbReference type="NCBI Taxonomy" id="2954117"/>
    <lineage>
        <taxon>Bacteria</taxon>
        <taxon>Pseudomonadati</taxon>
        <taxon>Pseudomonadota</taxon>
        <taxon>Alphaproteobacteria</taxon>
        <taxon>Hyphomicrobiales</taxon>
        <taxon>Rhodoblastaceae</taxon>
        <taxon>Rhodoblastus</taxon>
    </lineage>
</organism>
<gene>
    <name evidence="9" type="primary">flgC</name>
    <name evidence="9" type="ORF">K2U94_05430</name>
</gene>
<evidence type="ECO:0000313" key="9">
    <source>
        <dbReference type="EMBL" id="MCI4682210.1"/>
    </source>
</evidence>
<dbReference type="Pfam" id="PF06429">
    <property type="entry name" value="Flg_bbr_C"/>
    <property type="match status" value="1"/>
</dbReference>
<comment type="subunit">
    <text evidence="5 6">The basal body constitutes a major portion of the flagellar organelle and consists of four rings (L,P,S, and M) mounted on a central rod. The rod consists of about 26 subunits of FlgG in the distal portion, and FlgB, FlgC and FlgF are thought to build up the proximal portion of the rod with about 6 subunits each.</text>
</comment>
<evidence type="ECO:0000256" key="1">
    <source>
        <dbReference type="ARBA" id="ARBA00004117"/>
    </source>
</evidence>
<dbReference type="InterPro" id="IPR019776">
    <property type="entry name" value="Flagellar_basal_body_rod_CS"/>
</dbReference>
<dbReference type="InterPro" id="IPR001444">
    <property type="entry name" value="Flag_bb_rod_N"/>
</dbReference>
<comment type="subcellular location">
    <subcellularLocation>
        <location evidence="1 6">Bacterial flagellum basal body</location>
    </subcellularLocation>
</comment>
<dbReference type="PANTHER" id="PTHR30435:SF2">
    <property type="entry name" value="FLAGELLAR BASAL-BODY ROD PROTEIN FLGC"/>
    <property type="match status" value="1"/>
</dbReference>
<evidence type="ECO:0000256" key="4">
    <source>
        <dbReference type="ARBA" id="ARBA00023143"/>
    </source>
</evidence>
<feature type="domain" description="Flagellar basal-body/hook protein C-terminal" evidence="8">
    <location>
        <begin position="95"/>
        <end position="136"/>
    </location>
</feature>
<dbReference type="Proteomes" id="UP001139104">
    <property type="component" value="Unassembled WGS sequence"/>
</dbReference>
<evidence type="ECO:0000313" key="10">
    <source>
        <dbReference type="Proteomes" id="UP001139104"/>
    </source>
</evidence>
<dbReference type="EMBL" id="JAIVFP010000001">
    <property type="protein sequence ID" value="MCI4682210.1"/>
    <property type="molecule type" value="Genomic_DNA"/>
</dbReference>
<evidence type="ECO:0000256" key="6">
    <source>
        <dbReference type="RuleBase" id="RU362062"/>
    </source>
</evidence>
<keyword evidence="10" id="KW-1185">Reference proteome</keyword>
<keyword evidence="9" id="KW-0966">Cell projection</keyword>